<dbReference type="GO" id="GO:0004803">
    <property type="term" value="F:transposase activity"/>
    <property type="evidence" value="ECO:0007669"/>
    <property type="project" value="TreeGrafter"/>
</dbReference>
<gene>
    <name evidence="1" type="ORF">BCL69_106230</name>
</gene>
<dbReference type="PANTHER" id="PTHR10948">
    <property type="entry name" value="TRANSPOSASE"/>
    <property type="match status" value="1"/>
</dbReference>
<dbReference type="RefSeq" id="WP_144413006.1">
    <property type="nucleotide sequence ID" value="NZ_CP011451.1"/>
</dbReference>
<accession>A0A5D3YCZ0</accession>
<dbReference type="EMBL" id="VNHT01000062">
    <property type="protein sequence ID" value="TYP80174.1"/>
    <property type="molecule type" value="Genomic_DNA"/>
</dbReference>
<reference evidence="1 2" key="1">
    <citation type="submission" date="2019-07" db="EMBL/GenBank/DDBJ databases">
        <title>Active sludge and wastewater microbial communities from Klosterneuburg, Austria.</title>
        <authorList>
            <person name="Wagner M."/>
        </authorList>
    </citation>
    <scope>NUCLEOTIDE SEQUENCE [LARGE SCALE GENOMIC DNA]</scope>
    <source>
        <strain evidence="1 2">Nm2</strain>
    </source>
</reference>
<dbReference type="PANTHER" id="PTHR10948:SF23">
    <property type="entry name" value="TRANSPOSASE INSI FOR INSERTION SEQUENCE ELEMENT IS30A-RELATED"/>
    <property type="match status" value="1"/>
</dbReference>
<protein>
    <recommendedName>
        <fullName evidence="3">Transposase</fullName>
    </recommendedName>
</protein>
<evidence type="ECO:0008006" key="3">
    <source>
        <dbReference type="Google" id="ProtNLM"/>
    </source>
</evidence>
<dbReference type="AlphaFoldDB" id="A0A5D3YCZ0"/>
<dbReference type="OrthoDB" id="9803231at2"/>
<name>A0A5D3YCZ0_9PROT</name>
<dbReference type="GO" id="GO:0032196">
    <property type="term" value="P:transposition"/>
    <property type="evidence" value="ECO:0007669"/>
    <property type="project" value="TreeGrafter"/>
</dbReference>
<evidence type="ECO:0000313" key="2">
    <source>
        <dbReference type="Proteomes" id="UP000324176"/>
    </source>
</evidence>
<dbReference type="InterPro" id="IPR051917">
    <property type="entry name" value="Transposase-Integrase"/>
</dbReference>
<evidence type="ECO:0000313" key="1">
    <source>
        <dbReference type="EMBL" id="TYP80174.1"/>
    </source>
</evidence>
<comment type="caution">
    <text evidence="1">The sequence shown here is derived from an EMBL/GenBank/DDBJ whole genome shotgun (WGS) entry which is preliminary data.</text>
</comment>
<proteinExistence type="predicted"/>
<dbReference type="Proteomes" id="UP000324176">
    <property type="component" value="Unassembled WGS sequence"/>
</dbReference>
<sequence>MELGDFINVMLRQQWSPEQISGRLKREGWASICHETIYQYILKVKRAEGDQLHLNLRHHAKKYHKRYGGITCSRKHIHNRVDIDRFPEIANRGEWLITGKQIP</sequence>
<organism evidence="1 2">
    <name type="scientific">Nitrosomonas communis</name>
    <dbReference type="NCBI Taxonomy" id="44574"/>
    <lineage>
        <taxon>Bacteria</taxon>
        <taxon>Pseudomonadati</taxon>
        <taxon>Pseudomonadota</taxon>
        <taxon>Betaproteobacteria</taxon>
        <taxon>Nitrosomonadales</taxon>
        <taxon>Nitrosomonadaceae</taxon>
        <taxon>Nitrosomonas</taxon>
    </lineage>
</organism>
<dbReference type="GO" id="GO:0005829">
    <property type="term" value="C:cytosol"/>
    <property type="evidence" value="ECO:0007669"/>
    <property type="project" value="TreeGrafter"/>
</dbReference>